<dbReference type="EMBL" id="CP001330">
    <property type="protein sequence ID" value="ACO66303.1"/>
    <property type="molecule type" value="Genomic_DNA"/>
</dbReference>
<dbReference type="KEGG" id="mis:MICPUN_103236"/>
<gene>
    <name evidence="3" type="ORF">MICPUN_103236</name>
</gene>
<evidence type="ECO:0000313" key="3">
    <source>
        <dbReference type="EMBL" id="ACO66303.1"/>
    </source>
</evidence>
<sequence length="223" mass="24422">MAASERTDPLTNEAPDGPRLTRFDWDKIAAEEAAKLELEEREEAEAAKRTKGADASSRDAPRSAAEAEERRKREALREAKNAWLERDAADLAAKLVVGEGERGAKPRTISSADLGDGKNAVHVKGATDCVFVIDSSVRCAKIFVEDCVRCEVRVAAVVVTQHAEIWGCVDCTIDVTTQLATIQADGCVGLRVRYAELAHFGAIVHATWTWWRRKPTPTPRTTP</sequence>
<dbReference type="PROSITE" id="PS51329">
    <property type="entry name" value="C_CAP_COFACTOR_C"/>
    <property type="match status" value="1"/>
</dbReference>
<keyword evidence="4" id="KW-1185">Reference proteome</keyword>
<dbReference type="OMA" id="WHANERA"/>
<organism evidence="3 4">
    <name type="scientific">Micromonas commoda (strain RCC299 / NOUM17 / CCMP2709)</name>
    <name type="common">Picoplanktonic green alga</name>
    <dbReference type="NCBI Taxonomy" id="296587"/>
    <lineage>
        <taxon>Eukaryota</taxon>
        <taxon>Viridiplantae</taxon>
        <taxon>Chlorophyta</taxon>
        <taxon>Mamiellophyceae</taxon>
        <taxon>Mamiellales</taxon>
        <taxon>Mamiellaceae</taxon>
        <taxon>Micromonas</taxon>
    </lineage>
</organism>
<protein>
    <recommendedName>
        <fullName evidence="2">C-CAP/cofactor C-like domain-containing protein</fullName>
    </recommendedName>
</protein>
<dbReference type="Proteomes" id="UP000002009">
    <property type="component" value="Chromosome 11"/>
</dbReference>
<feature type="compositionally biased region" description="Basic and acidic residues" evidence="1">
    <location>
        <begin position="19"/>
        <end position="72"/>
    </location>
</feature>
<name>C1EEV2_MICCC</name>
<reference evidence="3 4" key="1">
    <citation type="journal article" date="2009" name="Science">
        <title>Green evolution and dynamic adaptations revealed by genomes of the marine picoeukaryotes Micromonas.</title>
        <authorList>
            <person name="Worden A.Z."/>
            <person name="Lee J.H."/>
            <person name="Mock T."/>
            <person name="Rouze P."/>
            <person name="Simmons M.P."/>
            <person name="Aerts A.L."/>
            <person name="Allen A.E."/>
            <person name="Cuvelier M.L."/>
            <person name="Derelle E."/>
            <person name="Everett M.V."/>
            <person name="Foulon E."/>
            <person name="Grimwood J."/>
            <person name="Gundlach H."/>
            <person name="Henrissat B."/>
            <person name="Napoli C."/>
            <person name="McDonald S.M."/>
            <person name="Parker M.S."/>
            <person name="Rombauts S."/>
            <person name="Salamov A."/>
            <person name="Von Dassow P."/>
            <person name="Badger J.H."/>
            <person name="Coutinho P.M."/>
            <person name="Demir E."/>
            <person name="Dubchak I."/>
            <person name="Gentemann C."/>
            <person name="Eikrem W."/>
            <person name="Gready J.E."/>
            <person name="John U."/>
            <person name="Lanier W."/>
            <person name="Lindquist E.A."/>
            <person name="Lucas S."/>
            <person name="Mayer K.F."/>
            <person name="Moreau H."/>
            <person name="Not F."/>
            <person name="Otillar R."/>
            <person name="Panaud O."/>
            <person name="Pangilinan J."/>
            <person name="Paulsen I."/>
            <person name="Piegu B."/>
            <person name="Poliakov A."/>
            <person name="Robbens S."/>
            <person name="Schmutz J."/>
            <person name="Toulza E."/>
            <person name="Wyss T."/>
            <person name="Zelensky A."/>
            <person name="Zhou K."/>
            <person name="Armbrust E.V."/>
            <person name="Bhattacharya D."/>
            <person name="Goodenough U.W."/>
            <person name="Van de Peer Y."/>
            <person name="Grigoriev I.V."/>
        </authorList>
    </citation>
    <scope>NUCLEOTIDE SEQUENCE [LARGE SCALE GENOMIC DNA]</scope>
    <source>
        <strain evidence="4">RCC299 / NOUM17</strain>
    </source>
</reference>
<evidence type="ECO:0000256" key="1">
    <source>
        <dbReference type="SAM" id="MobiDB-lite"/>
    </source>
</evidence>
<dbReference type="AlphaFoldDB" id="C1EEV2"/>
<evidence type="ECO:0000259" key="2">
    <source>
        <dbReference type="PROSITE" id="PS51329"/>
    </source>
</evidence>
<dbReference type="Gene3D" id="2.160.20.70">
    <property type="match status" value="1"/>
</dbReference>
<dbReference type="InParanoid" id="C1EEV2"/>
<dbReference type="InterPro" id="IPR036223">
    <property type="entry name" value="CAP_C_sf"/>
</dbReference>
<accession>C1EEV2</accession>
<dbReference type="InterPro" id="IPR016098">
    <property type="entry name" value="CAP/MinC_C"/>
</dbReference>
<dbReference type="RefSeq" id="XP_002505045.1">
    <property type="nucleotide sequence ID" value="XM_002504999.1"/>
</dbReference>
<dbReference type="SUPFAM" id="SSF69340">
    <property type="entry name" value="C-terminal domain of adenylylcyclase associated protein"/>
    <property type="match status" value="1"/>
</dbReference>
<proteinExistence type="predicted"/>
<dbReference type="GeneID" id="8247760"/>
<feature type="region of interest" description="Disordered" evidence="1">
    <location>
        <begin position="1"/>
        <end position="72"/>
    </location>
</feature>
<evidence type="ECO:0000313" key="4">
    <source>
        <dbReference type="Proteomes" id="UP000002009"/>
    </source>
</evidence>
<dbReference type="OrthoDB" id="10590639at2759"/>
<dbReference type="InterPro" id="IPR017901">
    <property type="entry name" value="C-CAP_CF_C-like"/>
</dbReference>
<feature type="domain" description="C-CAP/cofactor C-like" evidence="2">
    <location>
        <begin position="88"/>
        <end position="223"/>
    </location>
</feature>